<accession>A0A6V7NJC5</accession>
<dbReference type="GO" id="GO:0003964">
    <property type="term" value="F:RNA-directed DNA polymerase activity"/>
    <property type="evidence" value="ECO:0007669"/>
    <property type="project" value="UniProtKB-KW"/>
</dbReference>
<dbReference type="Pfam" id="PF19259">
    <property type="entry name" value="Ty3_capsid"/>
    <property type="match status" value="1"/>
</dbReference>
<dbReference type="SUPFAM" id="SSF54160">
    <property type="entry name" value="Chromo domain-like"/>
    <property type="match status" value="1"/>
</dbReference>
<evidence type="ECO:0000256" key="3">
    <source>
        <dbReference type="ARBA" id="ARBA00022695"/>
    </source>
</evidence>
<evidence type="ECO:0000256" key="6">
    <source>
        <dbReference type="ARBA" id="ARBA00022801"/>
    </source>
</evidence>
<evidence type="ECO:0000256" key="2">
    <source>
        <dbReference type="ARBA" id="ARBA00022679"/>
    </source>
</evidence>
<evidence type="ECO:0000259" key="10">
    <source>
        <dbReference type="PROSITE" id="PS50013"/>
    </source>
</evidence>
<dbReference type="InterPro" id="IPR000953">
    <property type="entry name" value="Chromo/chromo_shadow_dom"/>
</dbReference>
<dbReference type="Pfam" id="PF17919">
    <property type="entry name" value="RT_RNaseH_2"/>
    <property type="match status" value="1"/>
</dbReference>
<dbReference type="InterPro" id="IPR041577">
    <property type="entry name" value="RT_RNaseH_2"/>
</dbReference>
<dbReference type="InterPro" id="IPR045358">
    <property type="entry name" value="Ty3_capsid"/>
</dbReference>
<dbReference type="AlphaFoldDB" id="A0A6V7NJC5"/>
<proteinExistence type="predicted"/>
<dbReference type="PANTHER" id="PTHR37984:SF5">
    <property type="entry name" value="PROTEIN NYNRIN-LIKE"/>
    <property type="match status" value="1"/>
</dbReference>
<evidence type="ECO:0000256" key="1">
    <source>
        <dbReference type="ARBA" id="ARBA00022670"/>
    </source>
</evidence>
<sequence length="689" mass="79670">MHMGPKVDTWFHGYVAERGVMSWEIFAQDVCKRFDSDGLHDVVEEFNKLTQQGTVEDYQEQFEYLRSRLLQTASQFAPEYFLSSFLSGLKEELRSAVKMMYPRSLTQAFEIARLQEQNMAAMLKKSRIWVKNPGSATLSDSSKGNSSATNPRGVDATRNYTSKPTTERLQDHRIPLQAGARPVNIRPYRYSYEQKNEIEKLIKEMLTSKDKYPIPIIEDLLDELGGSTLFSKIVLRSGYHQIRMYPSDIPNTAFRTHGGHYEFRVMPFGLTNAPATFQAIMNEGHNSYACPEQRMNLAELEDNEYDESETIYDDYVEESEEVIHRVQGESLVVRQVMTAAIKEEGRLELPWVSLFYRRFIKNFSSVMSPITECLKKDSFEWSKSARRAFEHIKTMTTAASILSLPDFEKLCILECDASHTGIRGVLSQDRKPVEFFSEKLFNAKRCYSTYDMEFYALVRAIQHWEHYLDYREFVESCEELGLDYPQAEFAYNNSVNRTIKKTPFEAAYGLKPQHALDLVSLPLGARVSDDGEAFPNHIQRVHEEVKAALKTNNEIYANAANLHRHFKEFEEGDLVPVHLRKERLPKGTYHKHKSRKFGPCKVLKKIREVAKISDEFQQYPKVIEDVLDVKEVKSQRANQYRRFLVKWLGKPASGSTWIAEDELMKIDSNMYNEVVKVFLPKSSFPSQGD</sequence>
<evidence type="ECO:0000256" key="5">
    <source>
        <dbReference type="ARBA" id="ARBA00022759"/>
    </source>
</evidence>
<dbReference type="SUPFAM" id="SSF56672">
    <property type="entry name" value="DNA/RNA polymerases"/>
    <property type="match status" value="1"/>
</dbReference>
<keyword evidence="7" id="KW-0695">RNA-directed DNA polymerase</keyword>
<keyword evidence="2" id="KW-0808">Transferase</keyword>
<organism evidence="11">
    <name type="scientific">Ananas comosus var. bracteatus</name>
    <name type="common">red pineapple</name>
    <dbReference type="NCBI Taxonomy" id="296719"/>
    <lineage>
        <taxon>Eukaryota</taxon>
        <taxon>Viridiplantae</taxon>
        <taxon>Streptophyta</taxon>
        <taxon>Embryophyta</taxon>
        <taxon>Tracheophyta</taxon>
        <taxon>Spermatophyta</taxon>
        <taxon>Magnoliopsida</taxon>
        <taxon>Liliopsida</taxon>
        <taxon>Poales</taxon>
        <taxon>Bromeliaceae</taxon>
        <taxon>Bromelioideae</taxon>
        <taxon>Ananas</taxon>
    </lineage>
</organism>
<keyword evidence="5" id="KW-0255">Endonuclease</keyword>
<dbReference type="Gene3D" id="3.30.420.10">
    <property type="entry name" value="Ribonuclease H-like superfamily/Ribonuclease H"/>
    <property type="match status" value="1"/>
</dbReference>
<dbReference type="Gene3D" id="3.30.70.270">
    <property type="match status" value="2"/>
</dbReference>
<dbReference type="Gene3D" id="3.10.10.10">
    <property type="entry name" value="HIV Type 1 Reverse Transcriptase, subunit A, domain 1"/>
    <property type="match status" value="2"/>
</dbReference>
<evidence type="ECO:0000256" key="8">
    <source>
        <dbReference type="ARBA" id="ARBA00023268"/>
    </source>
</evidence>
<dbReference type="PROSITE" id="PS50013">
    <property type="entry name" value="CHROMO_2"/>
    <property type="match status" value="1"/>
</dbReference>
<dbReference type="CDD" id="cd01647">
    <property type="entry name" value="RT_LTR"/>
    <property type="match status" value="1"/>
</dbReference>
<dbReference type="FunFam" id="3.10.10.10:FF:000007">
    <property type="entry name" value="Retrovirus-related Pol polyprotein from transposon 17.6-like Protein"/>
    <property type="match status" value="1"/>
</dbReference>
<dbReference type="EMBL" id="LR862139">
    <property type="protein sequence ID" value="CAD1818627.1"/>
    <property type="molecule type" value="Genomic_DNA"/>
</dbReference>
<dbReference type="InterPro" id="IPR043502">
    <property type="entry name" value="DNA/RNA_pol_sf"/>
</dbReference>
<keyword evidence="1" id="KW-0645">Protease</keyword>
<keyword evidence="6" id="KW-0378">Hydrolase</keyword>
<keyword evidence="4" id="KW-0540">Nuclease</keyword>
<dbReference type="InterPro" id="IPR000477">
    <property type="entry name" value="RT_dom"/>
</dbReference>
<evidence type="ECO:0000313" key="11">
    <source>
        <dbReference type="EMBL" id="CAD1818627.1"/>
    </source>
</evidence>
<dbReference type="Pfam" id="PF00078">
    <property type="entry name" value="RVT_1"/>
    <property type="match status" value="1"/>
</dbReference>
<dbReference type="PANTHER" id="PTHR37984">
    <property type="entry name" value="PROTEIN CBG26694"/>
    <property type="match status" value="1"/>
</dbReference>
<evidence type="ECO:0000256" key="9">
    <source>
        <dbReference type="SAM" id="MobiDB-lite"/>
    </source>
</evidence>
<dbReference type="GO" id="GO:0003676">
    <property type="term" value="F:nucleic acid binding"/>
    <property type="evidence" value="ECO:0007669"/>
    <property type="project" value="InterPro"/>
</dbReference>
<dbReference type="GO" id="GO:0008233">
    <property type="term" value="F:peptidase activity"/>
    <property type="evidence" value="ECO:0007669"/>
    <property type="project" value="UniProtKB-KW"/>
</dbReference>
<evidence type="ECO:0000256" key="4">
    <source>
        <dbReference type="ARBA" id="ARBA00022722"/>
    </source>
</evidence>
<feature type="region of interest" description="Disordered" evidence="9">
    <location>
        <begin position="134"/>
        <end position="173"/>
    </location>
</feature>
<keyword evidence="3" id="KW-0548">Nucleotidyltransferase</keyword>
<dbReference type="InterPro" id="IPR050951">
    <property type="entry name" value="Retrovirus_Pol_polyprotein"/>
</dbReference>
<dbReference type="GO" id="GO:0006508">
    <property type="term" value="P:proteolysis"/>
    <property type="evidence" value="ECO:0007669"/>
    <property type="project" value="UniProtKB-KW"/>
</dbReference>
<dbReference type="InterPro" id="IPR043128">
    <property type="entry name" value="Rev_trsase/Diguanyl_cyclase"/>
</dbReference>
<protein>
    <recommendedName>
        <fullName evidence="10">Chromo domain-containing protein</fullName>
    </recommendedName>
</protein>
<dbReference type="GO" id="GO:0004519">
    <property type="term" value="F:endonuclease activity"/>
    <property type="evidence" value="ECO:0007669"/>
    <property type="project" value="UniProtKB-KW"/>
</dbReference>
<gene>
    <name evidence="11" type="ORF">CB5_LOCUS1838</name>
</gene>
<dbReference type="InterPro" id="IPR016197">
    <property type="entry name" value="Chromo-like_dom_sf"/>
</dbReference>
<evidence type="ECO:0000256" key="7">
    <source>
        <dbReference type="ARBA" id="ARBA00022918"/>
    </source>
</evidence>
<name>A0A6V7NJC5_ANACO</name>
<keyword evidence="8" id="KW-0511">Multifunctional enzyme</keyword>
<feature type="domain" description="Chromo" evidence="10">
    <location>
        <begin position="621"/>
        <end position="678"/>
    </location>
</feature>
<dbReference type="InterPro" id="IPR036397">
    <property type="entry name" value="RNaseH_sf"/>
</dbReference>
<feature type="compositionally biased region" description="Polar residues" evidence="9">
    <location>
        <begin position="134"/>
        <end position="150"/>
    </location>
</feature>
<reference evidence="11" key="1">
    <citation type="submission" date="2020-07" db="EMBL/GenBank/DDBJ databases">
        <authorList>
            <person name="Lin J."/>
        </authorList>
    </citation>
    <scope>NUCLEOTIDE SEQUENCE</scope>
</reference>